<dbReference type="GO" id="GO:0000146">
    <property type="term" value="F:microfilament motor activity"/>
    <property type="evidence" value="ECO:0007669"/>
    <property type="project" value="TreeGrafter"/>
</dbReference>
<dbReference type="PROSITE" id="PS51456">
    <property type="entry name" value="MYOSIN_MOTOR"/>
    <property type="match status" value="1"/>
</dbReference>
<evidence type="ECO:0000256" key="2">
    <source>
        <dbReference type="ARBA" id="ARBA00004316"/>
    </source>
</evidence>
<keyword evidence="11" id="KW-0009">Actin-binding</keyword>
<dbReference type="PRINTS" id="PR00193">
    <property type="entry name" value="MYOSINHEAVY"/>
</dbReference>
<dbReference type="EMBL" id="JAFIRN010000015">
    <property type="protein sequence ID" value="KAG5835044.1"/>
    <property type="molecule type" value="Genomic_DNA"/>
</dbReference>
<dbReference type="GO" id="GO:0003779">
    <property type="term" value="F:actin binding"/>
    <property type="evidence" value="ECO:0007669"/>
    <property type="project" value="UniProtKB-KW"/>
</dbReference>
<evidence type="ECO:0000256" key="8">
    <source>
        <dbReference type="ARBA" id="ARBA00023175"/>
    </source>
</evidence>
<dbReference type="Pfam" id="PF00063">
    <property type="entry name" value="Myosin_head"/>
    <property type="match status" value="1"/>
</dbReference>
<evidence type="ECO:0000313" key="13">
    <source>
        <dbReference type="EMBL" id="KAG5835044.1"/>
    </source>
</evidence>
<comment type="caution">
    <text evidence="13">The sequence shown here is derived from an EMBL/GenBank/DDBJ whole genome shotgun (WGS) entry which is preliminary data.</text>
</comment>
<dbReference type="PANTHER" id="PTHR46256">
    <property type="entry name" value="AGAP011099-PA"/>
    <property type="match status" value="1"/>
</dbReference>
<dbReference type="AlphaFoldDB" id="A0A9D3LSX5"/>
<dbReference type="Proteomes" id="UP001044222">
    <property type="component" value="Chromosome 15"/>
</dbReference>
<comment type="similarity">
    <text evidence="11">Belongs to the TRAFAC class myosin-kinesin ATPase superfamily. Myosin family.</text>
</comment>
<dbReference type="GO" id="GO:0030832">
    <property type="term" value="P:regulation of actin filament length"/>
    <property type="evidence" value="ECO:0007669"/>
    <property type="project" value="TreeGrafter"/>
</dbReference>
<feature type="domain" description="Myosin motor" evidence="12">
    <location>
        <begin position="3"/>
        <end position="166"/>
    </location>
</feature>
<evidence type="ECO:0000313" key="14">
    <source>
        <dbReference type="Proteomes" id="UP001044222"/>
    </source>
</evidence>
<evidence type="ECO:0000256" key="6">
    <source>
        <dbReference type="ARBA" id="ARBA00022840"/>
    </source>
</evidence>
<name>A0A9D3LSX5_ANGAN</name>
<comment type="subcellular location">
    <subcellularLocation>
        <location evidence="2">Cell projection</location>
    </subcellularLocation>
    <subcellularLocation>
        <location evidence="1">Cytoplasm</location>
        <location evidence="1">Cytoskeleton</location>
    </subcellularLocation>
</comment>
<keyword evidence="8 11" id="KW-0505">Motor protein</keyword>
<evidence type="ECO:0000259" key="12">
    <source>
        <dbReference type="PROSITE" id="PS51456"/>
    </source>
</evidence>
<gene>
    <name evidence="13" type="ORF">ANANG_G00267910</name>
</gene>
<evidence type="ECO:0000256" key="3">
    <source>
        <dbReference type="ARBA" id="ARBA00022490"/>
    </source>
</evidence>
<dbReference type="GO" id="GO:0005524">
    <property type="term" value="F:ATP binding"/>
    <property type="evidence" value="ECO:0007669"/>
    <property type="project" value="UniProtKB-UniRule"/>
</dbReference>
<keyword evidence="6 11" id="KW-0067">ATP-binding</keyword>
<dbReference type="GO" id="GO:0016459">
    <property type="term" value="C:myosin complex"/>
    <property type="evidence" value="ECO:0007669"/>
    <property type="project" value="UniProtKB-KW"/>
</dbReference>
<protein>
    <recommendedName>
        <fullName evidence="12">Myosin motor domain-containing protein</fullName>
    </recommendedName>
</protein>
<evidence type="ECO:0000256" key="10">
    <source>
        <dbReference type="ARBA" id="ARBA00023273"/>
    </source>
</evidence>
<dbReference type="GO" id="GO:0042995">
    <property type="term" value="C:cell projection"/>
    <property type="evidence" value="ECO:0007669"/>
    <property type="project" value="UniProtKB-SubCell"/>
</dbReference>
<comment type="caution">
    <text evidence="11">Lacks conserved residue(s) required for the propagation of feature annotation.</text>
</comment>
<evidence type="ECO:0000256" key="7">
    <source>
        <dbReference type="ARBA" id="ARBA00023123"/>
    </source>
</evidence>
<accession>A0A9D3LSX5</accession>
<keyword evidence="14" id="KW-1185">Reference proteome</keyword>
<feature type="binding site" evidence="11">
    <location>
        <begin position="100"/>
        <end position="107"/>
    </location>
    <ligand>
        <name>ATP</name>
        <dbReference type="ChEBI" id="CHEBI:30616"/>
    </ligand>
</feature>
<dbReference type="Gene3D" id="3.40.850.10">
    <property type="entry name" value="Kinesin motor domain"/>
    <property type="match status" value="1"/>
</dbReference>
<keyword evidence="3" id="KW-0963">Cytoplasm</keyword>
<dbReference type="InterPro" id="IPR052409">
    <property type="entry name" value="Myosin-III_kinase_activity"/>
</dbReference>
<dbReference type="InterPro" id="IPR036961">
    <property type="entry name" value="Kinesin_motor_dom_sf"/>
</dbReference>
<keyword evidence="7 11" id="KW-0518">Myosin</keyword>
<keyword evidence="10" id="KW-0966">Cell projection</keyword>
<evidence type="ECO:0000256" key="4">
    <source>
        <dbReference type="ARBA" id="ARBA00022737"/>
    </source>
</evidence>
<dbReference type="PANTHER" id="PTHR46256:SF5">
    <property type="entry name" value="MYOSIN-IIIB-LIKE"/>
    <property type="match status" value="1"/>
</dbReference>
<dbReference type="InterPro" id="IPR001609">
    <property type="entry name" value="Myosin_head_motor_dom-like"/>
</dbReference>
<dbReference type="SMART" id="SM00242">
    <property type="entry name" value="MYSc"/>
    <property type="match status" value="1"/>
</dbReference>
<evidence type="ECO:0000256" key="1">
    <source>
        <dbReference type="ARBA" id="ARBA00004245"/>
    </source>
</evidence>
<sequence>MERLKEDLATLSDLDEKSLLESLTGRFKQNHIYTYIGDILVAINPFKYLPIYEKEVSERYKCHEKAALPPHIFAVADRAYQSMLGRLATGPRNQCIVISGESGAGKTESTKLLLRQIMELSRANSQLEQQILQVSGTGGAVEQEILQHTGNHQDSPFKFGAFTAGC</sequence>
<dbReference type="InterPro" id="IPR027417">
    <property type="entry name" value="P-loop_NTPase"/>
</dbReference>
<keyword evidence="5 11" id="KW-0547">Nucleotide-binding</keyword>
<organism evidence="13 14">
    <name type="scientific">Anguilla anguilla</name>
    <name type="common">European freshwater eel</name>
    <name type="synonym">Muraena anguilla</name>
    <dbReference type="NCBI Taxonomy" id="7936"/>
    <lineage>
        <taxon>Eukaryota</taxon>
        <taxon>Metazoa</taxon>
        <taxon>Chordata</taxon>
        <taxon>Craniata</taxon>
        <taxon>Vertebrata</taxon>
        <taxon>Euteleostomi</taxon>
        <taxon>Actinopterygii</taxon>
        <taxon>Neopterygii</taxon>
        <taxon>Teleostei</taxon>
        <taxon>Anguilliformes</taxon>
        <taxon>Anguillidae</taxon>
        <taxon>Anguilla</taxon>
    </lineage>
</organism>
<dbReference type="SUPFAM" id="SSF52540">
    <property type="entry name" value="P-loop containing nucleoside triphosphate hydrolases"/>
    <property type="match status" value="1"/>
</dbReference>
<evidence type="ECO:0000256" key="11">
    <source>
        <dbReference type="PROSITE-ProRule" id="PRU00782"/>
    </source>
</evidence>
<evidence type="ECO:0000256" key="5">
    <source>
        <dbReference type="ARBA" id="ARBA00022741"/>
    </source>
</evidence>
<evidence type="ECO:0000256" key="9">
    <source>
        <dbReference type="ARBA" id="ARBA00023212"/>
    </source>
</evidence>
<keyword evidence="9" id="KW-0206">Cytoskeleton</keyword>
<dbReference type="GO" id="GO:0004674">
    <property type="term" value="F:protein serine/threonine kinase activity"/>
    <property type="evidence" value="ECO:0007669"/>
    <property type="project" value="TreeGrafter"/>
</dbReference>
<reference evidence="13" key="1">
    <citation type="submission" date="2021-01" db="EMBL/GenBank/DDBJ databases">
        <title>A chromosome-scale assembly of European eel, Anguilla anguilla.</title>
        <authorList>
            <person name="Henkel C."/>
            <person name="Jong-Raadsen S.A."/>
            <person name="Dufour S."/>
            <person name="Weltzien F.-A."/>
            <person name="Palstra A.P."/>
            <person name="Pelster B."/>
            <person name="Spaink H.P."/>
            <person name="Van Den Thillart G.E."/>
            <person name="Jansen H."/>
            <person name="Zahm M."/>
            <person name="Klopp C."/>
            <person name="Cedric C."/>
            <person name="Louis A."/>
            <person name="Berthelot C."/>
            <person name="Parey E."/>
            <person name="Roest Crollius H."/>
            <person name="Montfort J."/>
            <person name="Robinson-Rechavi M."/>
            <person name="Bucao C."/>
            <person name="Bouchez O."/>
            <person name="Gislard M."/>
            <person name="Lluch J."/>
            <person name="Milhes M."/>
            <person name="Lampietro C."/>
            <person name="Lopez Roques C."/>
            <person name="Donnadieu C."/>
            <person name="Braasch I."/>
            <person name="Desvignes T."/>
            <person name="Postlethwait J."/>
            <person name="Bobe J."/>
            <person name="Guiguen Y."/>
            <person name="Dirks R."/>
        </authorList>
    </citation>
    <scope>NUCLEOTIDE SEQUENCE</scope>
    <source>
        <strain evidence="13">Tag_6206</strain>
        <tissue evidence="13">Liver</tissue>
    </source>
</reference>
<proteinExistence type="inferred from homology"/>
<keyword evidence="4" id="KW-0677">Repeat</keyword>